<dbReference type="Proteomes" id="UP000887565">
    <property type="component" value="Unplaced"/>
</dbReference>
<sequence length="165" mass="19417">MCVRAIPSLAFVPQHEVEAAFDQLIEQENFRPESLPIANYFEDIYIGRGLRRGRQIPSFRIELWNLHQRSLNSQSRTNNNVEGWHRGFLATCESFFPNIYKFVDCLKKQLHLHAYKIAQLTAGNLINRKNKKYKMISSRIQGIVEDFANCDLIDYLRGILYNYKF</sequence>
<proteinExistence type="predicted"/>
<protein>
    <submittedName>
        <fullName evidence="2">MULE domain-containing protein</fullName>
    </submittedName>
</protein>
<reference evidence="2" key="1">
    <citation type="submission" date="2022-11" db="UniProtKB">
        <authorList>
            <consortium name="WormBaseParasite"/>
        </authorList>
    </citation>
    <scope>IDENTIFICATION</scope>
</reference>
<dbReference type="WBParaSite" id="nRc.2.0.1.t04397-RA">
    <property type="protein sequence ID" value="nRc.2.0.1.t04397-RA"/>
    <property type="gene ID" value="nRc.2.0.1.g04397"/>
</dbReference>
<evidence type="ECO:0000313" key="2">
    <source>
        <dbReference type="WBParaSite" id="nRc.2.0.1.t04397-RA"/>
    </source>
</evidence>
<accession>A0A915HSP2</accession>
<dbReference type="OMA" id="RTDEHIR"/>
<name>A0A915HSP2_ROMCU</name>
<evidence type="ECO:0000313" key="1">
    <source>
        <dbReference type="Proteomes" id="UP000887565"/>
    </source>
</evidence>
<organism evidence="1 2">
    <name type="scientific">Romanomermis culicivorax</name>
    <name type="common">Nematode worm</name>
    <dbReference type="NCBI Taxonomy" id="13658"/>
    <lineage>
        <taxon>Eukaryota</taxon>
        <taxon>Metazoa</taxon>
        <taxon>Ecdysozoa</taxon>
        <taxon>Nematoda</taxon>
        <taxon>Enoplea</taxon>
        <taxon>Dorylaimia</taxon>
        <taxon>Mermithida</taxon>
        <taxon>Mermithoidea</taxon>
        <taxon>Mermithidae</taxon>
        <taxon>Romanomermis</taxon>
    </lineage>
</organism>
<keyword evidence="1" id="KW-1185">Reference proteome</keyword>
<dbReference type="AlphaFoldDB" id="A0A915HSP2"/>